<dbReference type="InterPro" id="IPR056303">
    <property type="entry name" value="AMIN-like"/>
</dbReference>
<protein>
    <recommendedName>
        <fullName evidence="1">AMIN-like domain-containing protein</fullName>
    </recommendedName>
</protein>
<dbReference type="Pfam" id="PF24837">
    <property type="entry name" value="AMIN-like"/>
    <property type="match status" value="1"/>
</dbReference>
<evidence type="ECO:0000313" key="3">
    <source>
        <dbReference type="Proteomes" id="UP001501638"/>
    </source>
</evidence>
<evidence type="ECO:0000259" key="1">
    <source>
        <dbReference type="Pfam" id="PF24837"/>
    </source>
</evidence>
<keyword evidence="3" id="KW-1185">Reference proteome</keyword>
<accession>A0ABN3JDF0</accession>
<gene>
    <name evidence="2" type="ORF">GCM10010405_06960</name>
</gene>
<proteinExistence type="predicted"/>
<feature type="domain" description="AMIN-like" evidence="1">
    <location>
        <begin position="2"/>
        <end position="121"/>
    </location>
</feature>
<name>A0ABN3JDF0_9ACTN</name>
<comment type="caution">
    <text evidence="2">The sequence shown here is derived from an EMBL/GenBank/DDBJ whole genome shotgun (WGS) entry which is preliminary data.</text>
</comment>
<sequence>MLTGVRVGVHDTYDRVVFDFAGGAPAYVAEYVDALHQDGSGEEIPVAGEHRMMLVFTRAEPEEPGTDLGGGTTPTVRGLKLVSYFEGDTRFGIGVDARRGDGRPGFRVTTGQNKIVVDIAHEAAG</sequence>
<dbReference type="Proteomes" id="UP001501638">
    <property type="component" value="Unassembled WGS sequence"/>
</dbReference>
<dbReference type="EMBL" id="BAAASZ010000006">
    <property type="protein sequence ID" value="GAA2426997.1"/>
    <property type="molecule type" value="Genomic_DNA"/>
</dbReference>
<organism evidence="2 3">
    <name type="scientific">Streptomyces macrosporus</name>
    <dbReference type="NCBI Taxonomy" id="44032"/>
    <lineage>
        <taxon>Bacteria</taxon>
        <taxon>Bacillati</taxon>
        <taxon>Actinomycetota</taxon>
        <taxon>Actinomycetes</taxon>
        <taxon>Kitasatosporales</taxon>
        <taxon>Streptomycetaceae</taxon>
        <taxon>Streptomyces</taxon>
    </lineage>
</organism>
<reference evidence="2 3" key="1">
    <citation type="journal article" date="2019" name="Int. J. Syst. Evol. Microbiol.">
        <title>The Global Catalogue of Microorganisms (GCM) 10K type strain sequencing project: providing services to taxonomists for standard genome sequencing and annotation.</title>
        <authorList>
            <consortium name="The Broad Institute Genomics Platform"/>
            <consortium name="The Broad Institute Genome Sequencing Center for Infectious Disease"/>
            <person name="Wu L."/>
            <person name="Ma J."/>
        </authorList>
    </citation>
    <scope>NUCLEOTIDE SEQUENCE [LARGE SCALE GENOMIC DNA]</scope>
    <source>
        <strain evidence="2 3">JCM 6305</strain>
    </source>
</reference>
<evidence type="ECO:0000313" key="2">
    <source>
        <dbReference type="EMBL" id="GAA2426997.1"/>
    </source>
</evidence>